<proteinExistence type="inferred from homology"/>
<evidence type="ECO:0000256" key="1">
    <source>
        <dbReference type="ARBA" id="ARBA00001946"/>
    </source>
</evidence>
<dbReference type="GO" id="GO:0005524">
    <property type="term" value="F:ATP binding"/>
    <property type="evidence" value="ECO:0007669"/>
    <property type="project" value="UniProtKB-KW"/>
</dbReference>
<comment type="similarity">
    <text evidence="2">Belongs to the diacylglycerol/lipid kinase family.</text>
</comment>
<evidence type="ECO:0000256" key="2">
    <source>
        <dbReference type="ARBA" id="ARBA00005983"/>
    </source>
</evidence>
<reference evidence="10 11" key="1">
    <citation type="submission" date="2020-02" db="EMBL/GenBank/DDBJ databases">
        <title>Characterization of vanA genotype vancomycin-resistant Enterococcus saigonensis VE80.</title>
        <authorList>
            <person name="Harada T."/>
            <person name="Motooka D."/>
            <person name="Nakamura S."/>
            <person name="Yamamoto Y."/>
            <person name="Kawahara R."/>
            <person name="Kawatsu K."/>
        </authorList>
    </citation>
    <scope>NUCLEOTIDE SEQUENCE [LARGE SCALE GENOMIC DNA]</scope>
    <source>
        <strain evidence="10 11">VE80</strain>
    </source>
</reference>
<keyword evidence="3" id="KW-0808">Transferase</keyword>
<dbReference type="InterPro" id="IPR016064">
    <property type="entry name" value="NAD/diacylglycerol_kinase_sf"/>
</dbReference>
<dbReference type="Gene3D" id="2.60.200.40">
    <property type="match status" value="1"/>
</dbReference>
<evidence type="ECO:0000256" key="4">
    <source>
        <dbReference type="ARBA" id="ARBA00022741"/>
    </source>
</evidence>
<comment type="cofactor">
    <cofactor evidence="1">
        <name>Mg(2+)</name>
        <dbReference type="ChEBI" id="CHEBI:18420"/>
    </cofactor>
</comment>
<protein>
    <submittedName>
        <fullName evidence="10">Diacylglycerol kinase</fullName>
    </submittedName>
</protein>
<dbReference type="EMBL" id="AP022822">
    <property type="protein sequence ID" value="BCA86406.1"/>
    <property type="molecule type" value="Genomic_DNA"/>
</dbReference>
<dbReference type="PROSITE" id="PS50146">
    <property type="entry name" value="DAGK"/>
    <property type="match status" value="1"/>
</dbReference>
<dbReference type="NCBIfam" id="TIGR00147">
    <property type="entry name" value="YegS/Rv2252/BmrU family lipid kinase"/>
    <property type="match status" value="1"/>
</dbReference>
<dbReference type="Proteomes" id="UP000502998">
    <property type="component" value="Chromosome"/>
</dbReference>
<dbReference type="InterPro" id="IPR001206">
    <property type="entry name" value="Diacylglycerol_kinase_cat_dom"/>
</dbReference>
<dbReference type="Gene3D" id="3.40.50.10330">
    <property type="entry name" value="Probable inorganic polyphosphate/atp-NAD kinase, domain 1"/>
    <property type="match status" value="1"/>
</dbReference>
<keyword evidence="5 10" id="KW-0418">Kinase</keyword>
<keyword evidence="7" id="KW-0594">Phospholipid biosynthesis</keyword>
<gene>
    <name evidence="10" type="ORF">EsVE80_19290</name>
</gene>
<evidence type="ECO:0000256" key="6">
    <source>
        <dbReference type="ARBA" id="ARBA00022840"/>
    </source>
</evidence>
<evidence type="ECO:0000256" key="5">
    <source>
        <dbReference type="ARBA" id="ARBA00022777"/>
    </source>
</evidence>
<evidence type="ECO:0000256" key="3">
    <source>
        <dbReference type="ARBA" id="ARBA00022679"/>
    </source>
</evidence>
<keyword evidence="8" id="KW-1208">Phospholipid metabolism</keyword>
<dbReference type="PANTHER" id="PTHR12358">
    <property type="entry name" value="SPHINGOSINE KINASE"/>
    <property type="match status" value="1"/>
</dbReference>
<organism evidence="10 11">
    <name type="scientific">Enterococcus saigonensis</name>
    <dbReference type="NCBI Taxonomy" id="1805431"/>
    <lineage>
        <taxon>Bacteria</taxon>
        <taxon>Bacillati</taxon>
        <taxon>Bacillota</taxon>
        <taxon>Bacilli</taxon>
        <taxon>Lactobacillales</taxon>
        <taxon>Enterococcaceae</taxon>
        <taxon>Enterococcus</taxon>
    </lineage>
</organism>
<dbReference type="AlphaFoldDB" id="A0A679IM93"/>
<dbReference type="InterPro" id="IPR017438">
    <property type="entry name" value="ATP-NAD_kinase_N"/>
</dbReference>
<dbReference type="Pfam" id="PF00781">
    <property type="entry name" value="DAGK_cat"/>
    <property type="match status" value="1"/>
</dbReference>
<name>A0A679IM93_9ENTE</name>
<dbReference type="RefSeq" id="WP_173103554.1">
    <property type="nucleotide sequence ID" value="NZ_AP022822.1"/>
</dbReference>
<dbReference type="SUPFAM" id="SSF111331">
    <property type="entry name" value="NAD kinase/diacylglycerol kinase-like"/>
    <property type="match status" value="1"/>
</dbReference>
<dbReference type="SMART" id="SM00046">
    <property type="entry name" value="DAGKc"/>
    <property type="match status" value="1"/>
</dbReference>
<dbReference type="InterPro" id="IPR050187">
    <property type="entry name" value="Lipid_Phosphate_FormReg"/>
</dbReference>
<dbReference type="PANTHER" id="PTHR12358:SF54">
    <property type="entry name" value="SPHINGOSINE KINASE RELATED PROTEIN"/>
    <property type="match status" value="1"/>
</dbReference>
<dbReference type="Pfam" id="PF19279">
    <property type="entry name" value="YegS_C"/>
    <property type="match status" value="1"/>
</dbReference>
<keyword evidence="11" id="KW-1185">Reference proteome</keyword>
<dbReference type="KEGG" id="esg:EsVE80_19290"/>
<dbReference type="InterPro" id="IPR045540">
    <property type="entry name" value="YegS/DAGK_C"/>
</dbReference>
<evidence type="ECO:0000313" key="10">
    <source>
        <dbReference type="EMBL" id="BCA86406.1"/>
    </source>
</evidence>
<feature type="domain" description="DAGKc" evidence="9">
    <location>
        <begin position="1"/>
        <end position="148"/>
    </location>
</feature>
<dbReference type="GO" id="GO:0016301">
    <property type="term" value="F:kinase activity"/>
    <property type="evidence" value="ECO:0007669"/>
    <property type="project" value="UniProtKB-KW"/>
</dbReference>
<evidence type="ECO:0000313" key="11">
    <source>
        <dbReference type="Proteomes" id="UP000502998"/>
    </source>
</evidence>
<evidence type="ECO:0000259" key="9">
    <source>
        <dbReference type="PROSITE" id="PS50146"/>
    </source>
</evidence>
<evidence type="ECO:0000256" key="7">
    <source>
        <dbReference type="ARBA" id="ARBA00023209"/>
    </source>
</evidence>
<keyword evidence="4" id="KW-0547">Nucleotide-binding</keyword>
<sequence>MKFHYILLINQVSGNGNGQKVGTIIQNLLEEQKMSYESYYTEYAGHEANLTKELVATKLVGWNTKIKADYADKLYPLLVVIGGDGTLHQVLNQLYRMDKKIPVSYIPGGSGNDFARGIKLPRDPQKAFWAIQRAKEPKIVNTLTYEEKIQNETGLAINNIGIGLDAAIVAATNDSKTKKTLNKYNLGSFAYMASIVKVLFTQKGFPILLEVNGEQRSFKKAFLCTTTNHPYFGGGVAIAPMAKATASDLDLVVVERISMIKIFGLIIRLITNKLTTSKHYHHFTGHKLRIVSTVPEYGQADGEVMGIRPFDITFSTYPQLIWYYSD</sequence>
<keyword evidence="7" id="KW-0444">Lipid biosynthesis</keyword>
<dbReference type="InterPro" id="IPR005218">
    <property type="entry name" value="Diacylglycerol/lipid_kinase"/>
</dbReference>
<keyword evidence="6" id="KW-0067">ATP-binding</keyword>
<evidence type="ECO:0000256" key="8">
    <source>
        <dbReference type="ARBA" id="ARBA00023264"/>
    </source>
</evidence>
<accession>A0A679IM93</accession>
<keyword evidence="7" id="KW-0443">Lipid metabolism</keyword>
<dbReference type="GO" id="GO:0008654">
    <property type="term" value="P:phospholipid biosynthetic process"/>
    <property type="evidence" value="ECO:0007669"/>
    <property type="project" value="UniProtKB-KW"/>
</dbReference>